<keyword evidence="1" id="KW-0732">Signal</keyword>
<accession>A0ABM7RL10</accession>
<evidence type="ECO:0000313" key="3">
    <source>
        <dbReference type="Proteomes" id="UP001374893"/>
    </source>
</evidence>
<dbReference type="RefSeq" id="WP_338690134.1">
    <property type="nucleotide sequence ID" value="NZ_AP024702.1"/>
</dbReference>
<dbReference type="Gene3D" id="2.60.40.3680">
    <property type="match status" value="1"/>
</dbReference>
<feature type="signal peptide" evidence="1">
    <location>
        <begin position="1"/>
        <end position="15"/>
    </location>
</feature>
<reference evidence="2 3" key="1">
    <citation type="submission" date="2021-06" db="EMBL/GenBank/DDBJ databases">
        <title>Complete genome of Haloferula helveola possessing various polysaccharide degrading enzymes.</title>
        <authorList>
            <person name="Takami H."/>
            <person name="Huang C."/>
            <person name="Hamasaki K."/>
        </authorList>
    </citation>
    <scope>NUCLEOTIDE SEQUENCE [LARGE SCALE GENOMIC DNA]</scope>
    <source>
        <strain evidence="2 3">CN-1</strain>
    </source>
</reference>
<dbReference type="Proteomes" id="UP001374893">
    <property type="component" value="Chromosome"/>
</dbReference>
<organism evidence="2 3">
    <name type="scientific">Haloferula helveola</name>
    <dbReference type="NCBI Taxonomy" id="490095"/>
    <lineage>
        <taxon>Bacteria</taxon>
        <taxon>Pseudomonadati</taxon>
        <taxon>Verrucomicrobiota</taxon>
        <taxon>Verrucomicrobiia</taxon>
        <taxon>Verrucomicrobiales</taxon>
        <taxon>Verrucomicrobiaceae</taxon>
        <taxon>Haloferula</taxon>
    </lineage>
</organism>
<proteinExistence type="predicted"/>
<gene>
    <name evidence="2" type="ORF">HAHE_16700</name>
</gene>
<protein>
    <submittedName>
        <fullName evidence="2">Uncharacterized protein</fullName>
    </submittedName>
</protein>
<feature type="chain" id="PRO_5047043298" evidence="1">
    <location>
        <begin position="16"/>
        <end position="262"/>
    </location>
</feature>
<keyword evidence="3" id="KW-1185">Reference proteome</keyword>
<evidence type="ECO:0000256" key="1">
    <source>
        <dbReference type="SAM" id="SignalP"/>
    </source>
</evidence>
<sequence length="262" mass="29463">MRAFVPLLLVTAAFANDTAMHDGGSGPEPVGWTKDAESVIRMEREEVEVEMGPFDSSVTCRFVFVSGKKDAPAIQFLGFPDITRSFSESDNMGPLRDMRTFVNGREVKSEMVSKRMGDDGKWIDLPEPQDPCETWHVVKVSFPPGEEVVVERRFRTDNGRTAGGPVFFGYTTETGGNWRGTIGKGTFTVRLADGLQAAKLDLEPKTGWKKSEDGRLLTLEWKDFEPRTDETRRYWSVGWFPADGDPMQYEKVQGKLEKAYSK</sequence>
<dbReference type="EMBL" id="AP024702">
    <property type="protein sequence ID" value="BCX47762.1"/>
    <property type="molecule type" value="Genomic_DNA"/>
</dbReference>
<evidence type="ECO:0000313" key="2">
    <source>
        <dbReference type="EMBL" id="BCX47762.1"/>
    </source>
</evidence>
<name>A0ABM7RL10_9BACT</name>